<dbReference type="CDD" id="cd17047">
    <property type="entry name" value="Ubl_UBFD1"/>
    <property type="match status" value="1"/>
</dbReference>
<organism evidence="4 5">
    <name type="scientific">Blomia tropicalis</name>
    <name type="common">Mite</name>
    <dbReference type="NCBI Taxonomy" id="40697"/>
    <lineage>
        <taxon>Eukaryota</taxon>
        <taxon>Metazoa</taxon>
        <taxon>Ecdysozoa</taxon>
        <taxon>Arthropoda</taxon>
        <taxon>Chelicerata</taxon>
        <taxon>Arachnida</taxon>
        <taxon>Acari</taxon>
        <taxon>Acariformes</taxon>
        <taxon>Sarcoptiformes</taxon>
        <taxon>Astigmata</taxon>
        <taxon>Glycyphagoidea</taxon>
        <taxon>Echimyopodidae</taxon>
        <taxon>Blomia</taxon>
    </lineage>
</organism>
<feature type="region of interest" description="Disordered" evidence="2">
    <location>
        <begin position="1130"/>
        <end position="1186"/>
    </location>
</feature>
<feature type="region of interest" description="Disordered" evidence="2">
    <location>
        <begin position="1223"/>
        <end position="1253"/>
    </location>
</feature>
<feature type="compositionally biased region" description="Low complexity" evidence="2">
    <location>
        <begin position="1406"/>
        <end position="1416"/>
    </location>
</feature>
<feature type="region of interest" description="Disordered" evidence="2">
    <location>
        <begin position="1402"/>
        <end position="1447"/>
    </location>
</feature>
<dbReference type="PANTHER" id="PTHR16470">
    <property type="entry name" value="UBIQUITIN DOMAIN-CONTAINING PROTEIN UBFD1"/>
    <property type="match status" value="1"/>
</dbReference>
<feature type="compositionally biased region" description="Basic and acidic residues" evidence="2">
    <location>
        <begin position="272"/>
        <end position="289"/>
    </location>
</feature>
<sequence>MGSCYSTIALSPERFPQICLNQLETRRTSTIDKSKDDRLMCSLETNRSTIRPSQSSYVALSSPICLSPIKLFPTSSSSISPSPRRFIGKVLKNKTITNEKKRKTVNFRSPIVSSRISPPIRSSPTSLTSSPSYIQRKRNRGILNKLKVVAEKSVGIHQRRLEQRREILDRERFKSVRNYWIRDLLNNQTESTSIFADEFDDDEQLVVYVDESTLNWQQIRPRTNTVSATIAQVETATKQVSTFVPSYQAISYIEQVEFTELSDDDDEEGEGEESKEKEEEENPNEKEVEPQQLKSTKQTFTSFICRTFQRLRHGRAKCTDNSKVTMMATTSTKSSPTINSTNINNNNPHNVSSFDECGGKPPALPPKQSKLRAPTNLPAKSSITKLLVGSKSIGNVAVAVNRDDSHQLNHLGKSPINYRAKNSNFNATNSCDNLIGGIRTNTKTKSNGSSCSDAANSSSNSTLSSASSISSFHRSVTNRNNQQSKTNNKIPSTKCLYHTETGKPLTSSSTIRSSSSSNISADSGHHSVSSSSSTSANGSKSTHNLVVASRIPNGTMLPSLIVKDSRPNVLRSSNVLKNPTTNGRNHTTTISSTVSTMTTTNSVVDRSTIGLPNVQFPSPNKQFPSIAKFHQHQSALYSQRLQFLYGTSCTNSTSPHTATTNTMSVSNNSNSGFKNLSTQSSSYILPSQQHQQQSRPQQYTIPVTPNVNVIRRNSILKSPNSPLNSHHHGFNNAEQSKPYKRPGISCVQPTSPRIGPQSVNQLEQTSNDGFYTANYVRNAVNRLNSNSNYNRTIPPSNIRTINNKNINQQQQQQEQRGIETTKSGGNNRPLTPPPALPPKGIGKYTNHRIIDYNGNLTRNHKSPIETIVQRTAKLHLDESDLMNSSGLPSATIGNVNVNENDDDDHHHHYEKSNKNDDSYHSNNNNIGVDGNSLTYVIRRNRVEVNNEANNSNNLDNTMRQQRSPIKMMMNKKETTTKNEEESYHEHGRRRGKREQQLEQQRQRKTEEMSFVEALVNRQKSAVALTQQQHSVELRNGNNNNNNNNGDGDYEYIHHYDQESNSNIIGRHDDTDDDVEMIIDEMDLSESSNETNGSNGRTLMNSTNGNGLNNRESMHSDLSIGSTTSTTSSFCFENMNGRPESVNGGTSTPGSCSVSQCTPISTPPNTTPTRKRTESSASCSTTTLSTQESNKDFLIDDEIADQPDLFADPHRLNRALFNLPLNQTIRSRPDGSSPSSSSTVSSSAMATPTNNPLRTASYELESLIRRSQHDTIDYNSLPLSIDNGPNHSLRVDRTRSFDQQSPMQTQQQLDSTIVEDSNSISMCGSPRIANLRKRHSYTSSSSCSPPQYVQHFRRPRPLSFVENEDGSLGFDSPSQRAVQQDIIGLKTLLFRLQNVLQNAETQNPFESSFRSNRSSSFNHHRDRSCSNGSEQSVDNEQTDSKHQHRSDKEMIQCLREETFDLKQHIQLLEQEMIEKDRTIRLLQQQMAKYTTGYVEPLNVDHSTSNDNREMTNSTTQTESNSEEEGGINPRAMSDGSNGQLIRASSVNGFSKTEDESGSNDSPTSQTSTLPILSTIISPTSSQTLATDILQTTITITTTTSGNVDVDSSIDSKLQITTQKRSFDEISQSSSSLGTSSNLNLNETEMDDIATTTVTNGDVNENEMIVESQDDLEDSKSDSILITFKVVYAKKSYDVTIDLNSTIAQLKTELFKQTNVPESMQKLCFRGNLDDSKTIQDSGIKNGVKIMMIGSKMDDIKGLDQEKPHSSKVSFKEKPSKEPLCQNKQHRKILDKGIPDFAIPAWVNGDIPLPMEPITGMVNKYGHKVRLTFKFESDEVWIGTKEHTQKLPMANVKSVISEPIDGSPQYHLMAFQVGPTEASRLWFYWVPAQYVKAIKRAIIGG</sequence>
<dbReference type="Pfam" id="PF25343">
    <property type="entry name" value="PH_UBFD1_C"/>
    <property type="match status" value="1"/>
</dbReference>
<feature type="compositionally biased region" description="Acidic residues" evidence="2">
    <location>
        <begin position="260"/>
        <end position="271"/>
    </location>
</feature>
<proteinExistence type="predicted"/>
<feature type="compositionally biased region" description="Basic and acidic residues" evidence="2">
    <location>
        <begin position="1437"/>
        <end position="1447"/>
    </location>
</feature>
<feature type="region of interest" description="Disordered" evidence="2">
    <location>
        <begin position="807"/>
        <end position="842"/>
    </location>
</feature>
<feature type="compositionally biased region" description="Polar residues" evidence="2">
    <location>
        <begin position="954"/>
        <end position="963"/>
    </location>
</feature>
<feature type="compositionally biased region" description="Low complexity" evidence="2">
    <location>
        <begin position="1231"/>
        <end position="1242"/>
    </location>
</feature>
<keyword evidence="5" id="KW-1185">Reference proteome</keyword>
<dbReference type="PANTHER" id="PTHR16470:SF0">
    <property type="entry name" value="UBIQUITIN DOMAIN-CONTAINING PROTEIN UBFD1"/>
    <property type="match status" value="1"/>
</dbReference>
<keyword evidence="1" id="KW-0175">Coiled coil</keyword>
<comment type="caution">
    <text evidence="4">The sequence shown here is derived from an EMBL/GenBank/DDBJ whole genome shotgun (WGS) entry which is preliminary data.</text>
</comment>
<dbReference type="SMART" id="SM00213">
    <property type="entry name" value="UBQ"/>
    <property type="match status" value="1"/>
</dbReference>
<dbReference type="SUPFAM" id="SSF54236">
    <property type="entry name" value="Ubiquitin-like"/>
    <property type="match status" value="1"/>
</dbReference>
<accession>A0A9Q0RHX9</accession>
<feature type="region of interest" description="Disordered" evidence="2">
    <location>
        <begin position="880"/>
        <end position="930"/>
    </location>
</feature>
<feature type="compositionally biased region" description="Basic and acidic residues" evidence="2">
    <location>
        <begin position="993"/>
        <end position="1005"/>
    </location>
</feature>
<feature type="region of interest" description="Disordered" evidence="2">
    <location>
        <begin position="258"/>
        <end position="295"/>
    </location>
</feature>
<feature type="compositionally biased region" description="Low complexity" evidence="2">
    <location>
        <begin position="446"/>
        <end position="475"/>
    </location>
</feature>
<feature type="coiled-coil region" evidence="1">
    <location>
        <begin position="1450"/>
        <end position="1484"/>
    </location>
</feature>
<evidence type="ECO:0000256" key="1">
    <source>
        <dbReference type="SAM" id="Coils"/>
    </source>
</evidence>
<dbReference type="Pfam" id="PF00240">
    <property type="entry name" value="ubiquitin"/>
    <property type="match status" value="1"/>
</dbReference>
<gene>
    <name evidence="4" type="ORF">RDWZM_007345</name>
</gene>
<dbReference type="EMBL" id="JAPWDV010000003">
    <property type="protein sequence ID" value="KAJ6216188.1"/>
    <property type="molecule type" value="Genomic_DNA"/>
</dbReference>
<feature type="compositionally biased region" description="Polar residues" evidence="2">
    <location>
        <begin position="881"/>
        <end position="893"/>
    </location>
</feature>
<feature type="region of interest" description="Disordered" evidence="2">
    <location>
        <begin position="1494"/>
        <end position="1540"/>
    </location>
</feature>
<feature type="compositionally biased region" description="Low complexity" evidence="2">
    <location>
        <begin position="944"/>
        <end position="953"/>
    </location>
</feature>
<feature type="compositionally biased region" description="Low complexity" evidence="2">
    <location>
        <begin position="1174"/>
        <end position="1185"/>
    </location>
</feature>
<feature type="compositionally biased region" description="Polar residues" evidence="2">
    <location>
        <begin position="1243"/>
        <end position="1253"/>
    </location>
</feature>
<evidence type="ECO:0000313" key="4">
    <source>
        <dbReference type="EMBL" id="KAJ6216188.1"/>
    </source>
</evidence>
<feature type="compositionally biased region" description="Polar residues" evidence="2">
    <location>
        <begin position="1424"/>
        <end position="1434"/>
    </location>
</feature>
<feature type="compositionally biased region" description="Basic and acidic residues" evidence="2">
    <location>
        <begin position="903"/>
        <end position="919"/>
    </location>
</feature>
<dbReference type="OMA" id="NEMIVES"/>
<dbReference type="PROSITE" id="PS50053">
    <property type="entry name" value="UBIQUITIN_2"/>
    <property type="match status" value="1"/>
</dbReference>
<dbReference type="Gene3D" id="3.10.20.90">
    <property type="entry name" value="Phosphatidylinositol 3-kinase Catalytic Subunit, Chain A, domain 1"/>
    <property type="match status" value="1"/>
</dbReference>
<feature type="compositionally biased region" description="Polar residues" evidence="2">
    <location>
        <begin position="477"/>
        <end position="491"/>
    </location>
</feature>
<dbReference type="GO" id="GO:0003723">
    <property type="term" value="F:RNA binding"/>
    <property type="evidence" value="ECO:0007669"/>
    <property type="project" value="TreeGrafter"/>
</dbReference>
<dbReference type="Proteomes" id="UP001142055">
    <property type="component" value="Chromosome 3"/>
</dbReference>
<feature type="compositionally biased region" description="Polar residues" evidence="2">
    <location>
        <begin position="1142"/>
        <end position="1156"/>
    </location>
</feature>
<dbReference type="InterPro" id="IPR000626">
    <property type="entry name" value="Ubiquitin-like_dom"/>
</dbReference>
<feature type="domain" description="Ubiquitin-like" evidence="3">
    <location>
        <begin position="1678"/>
        <end position="1753"/>
    </location>
</feature>
<dbReference type="GO" id="GO:0045296">
    <property type="term" value="F:cadherin binding"/>
    <property type="evidence" value="ECO:0007669"/>
    <property type="project" value="TreeGrafter"/>
</dbReference>
<feature type="region of interest" description="Disordered" evidence="2">
    <location>
        <begin position="442"/>
        <end position="542"/>
    </location>
</feature>
<dbReference type="InterPro" id="IPR039120">
    <property type="entry name" value="UBFD1"/>
</dbReference>
<feature type="compositionally biased region" description="Low complexity" evidence="2">
    <location>
        <begin position="657"/>
        <end position="671"/>
    </location>
</feature>
<reference evidence="4" key="1">
    <citation type="submission" date="2022-12" db="EMBL/GenBank/DDBJ databases">
        <title>Genome assemblies of Blomia tropicalis.</title>
        <authorList>
            <person name="Cui Y."/>
        </authorList>
    </citation>
    <scope>NUCLEOTIDE SEQUENCE</scope>
    <source>
        <tissue evidence="4">Adult mites</tissue>
    </source>
</reference>
<dbReference type="InterPro" id="IPR057455">
    <property type="entry name" value="UBFD1_C"/>
</dbReference>
<evidence type="ECO:0000259" key="3">
    <source>
        <dbReference type="PROSITE" id="PS50053"/>
    </source>
</evidence>
<evidence type="ECO:0000256" key="2">
    <source>
        <dbReference type="SAM" id="MobiDB-lite"/>
    </source>
</evidence>
<dbReference type="InterPro" id="IPR029071">
    <property type="entry name" value="Ubiquitin-like_domsf"/>
</dbReference>
<evidence type="ECO:0000313" key="5">
    <source>
        <dbReference type="Proteomes" id="UP001142055"/>
    </source>
</evidence>
<feature type="region of interest" description="Disordered" evidence="2">
    <location>
        <begin position="719"/>
        <end position="741"/>
    </location>
</feature>
<feature type="region of interest" description="Disordered" evidence="2">
    <location>
        <begin position="944"/>
        <end position="1005"/>
    </location>
</feature>
<feature type="compositionally biased region" description="Polar residues" evidence="2">
    <location>
        <begin position="818"/>
        <end position="828"/>
    </location>
</feature>
<protein>
    <recommendedName>
        <fullName evidence="3">Ubiquitin-like domain-containing protein</fullName>
    </recommendedName>
</protein>
<feature type="compositionally biased region" description="Low complexity" evidence="2">
    <location>
        <begin position="507"/>
        <end position="542"/>
    </location>
</feature>
<feature type="compositionally biased region" description="Polar residues" evidence="2">
    <location>
        <begin position="920"/>
        <end position="930"/>
    </location>
</feature>
<name>A0A9Q0RHX9_BLOTA</name>
<feature type="region of interest" description="Disordered" evidence="2">
    <location>
        <begin position="651"/>
        <end position="678"/>
    </location>
</feature>
<feature type="compositionally biased region" description="Basic and acidic residues" evidence="2">
    <location>
        <begin position="970"/>
        <end position="985"/>
    </location>
</feature>